<dbReference type="PANTHER" id="PTHR35736:SF1">
    <property type="entry name" value="EXPRESSED PROTEIN"/>
    <property type="match status" value="1"/>
</dbReference>
<proteinExistence type="predicted"/>
<sequence length="615" mass="67519">MLVLRFSCLARSTSSAHSQPAFMSRWRRGRSSLLLLLLRRAFLLAAVSAAALFLLLSHQGPDPYSSSPDLAFSEQLSVDPPPFSEELPVDPPPASALPEEVSGEPHPASASSAELHAVPPHATAGSEGGGGGPTCATVEEMGEEAVGGGSTEAASLRVRELIRRHFLLHGAARVRSLPAAEFCKQGFVLGKASEAGFGNEMYKILTAAALSVMLNRSLIIGQTRGLYPFGQYISYTDHSFTTGEIKHLWRKNRCAQTYGRDLSVRVDNFENPSETNVLCSDWNRWKDPIIWFDGTTDAVGIQFFLKNVHPEIKTAALTIFGSLGTLHARPNTFGELMRVIISPSQIVQRAVQWASKGFSPDIVLHMRMMANRPVRARTAAVSCIQRAIQISGLKGTPRVALISDTPSFVKEMKQEISEFAEVTYFDYKSFAKSFDLEMNGKDKPLDFRSRDWGSAPRWAAFVDFFLASSATHTVVTGAHRRVGTTYAQLIAALAAANRHGHEPSGANFTFLSSVHSNLLVDGLSTQAGWGHAWSRYAGPLSCPRQAHQCALTPLLPHAWWDGRWRSPTARDVRRLLGYGVSLSDTGEVDEERLASHCRSRRDHVKRFHLLPPHKG</sequence>
<dbReference type="Gramene" id="HORVU.MOREX.r2.7HG0606950.1">
    <property type="protein sequence ID" value="HORVU.MOREX.r2.7HG0606950.1"/>
    <property type="gene ID" value="HORVU.MOREX.r2.7HG0606950"/>
</dbReference>
<feature type="region of interest" description="Disordered" evidence="1">
    <location>
        <begin position="66"/>
        <end position="114"/>
    </location>
</feature>
<gene>
    <name evidence="2" type="primary">LOC123411659</name>
</gene>
<protein>
    <submittedName>
        <fullName evidence="2">Uncharacterized protein</fullName>
    </submittedName>
</protein>
<evidence type="ECO:0000313" key="2">
    <source>
        <dbReference type="EnsemblPlants" id="HORVU.MOREX.r3.7HG0731490.1"/>
    </source>
</evidence>
<dbReference type="PANTHER" id="PTHR35736">
    <property type="entry name" value="EXPRESSED PROTEIN"/>
    <property type="match status" value="1"/>
</dbReference>
<dbReference type="Pfam" id="PF25102">
    <property type="entry name" value="DUF7810"/>
    <property type="match status" value="1"/>
</dbReference>
<dbReference type="AlphaFoldDB" id="A0A8I6YIK3"/>
<evidence type="ECO:0000256" key="1">
    <source>
        <dbReference type="SAM" id="MobiDB-lite"/>
    </source>
</evidence>
<reference evidence="2" key="3">
    <citation type="submission" date="2022-01" db="UniProtKB">
        <authorList>
            <consortium name="EnsemblPlants"/>
        </authorList>
    </citation>
    <scope>IDENTIFICATION</scope>
    <source>
        <strain evidence="2">subsp. vulgare</strain>
    </source>
</reference>
<name>A0A8I6YIK3_HORVV</name>
<accession>A0A8I6YIK3</accession>
<keyword evidence="3" id="KW-1185">Reference proteome</keyword>
<feature type="compositionally biased region" description="Pro residues" evidence="1">
    <location>
        <begin position="79"/>
        <end position="95"/>
    </location>
</feature>
<dbReference type="Proteomes" id="UP000011116">
    <property type="component" value="Chromosome 7H"/>
</dbReference>
<reference evidence="2" key="2">
    <citation type="submission" date="2020-10" db="EMBL/GenBank/DDBJ databases">
        <authorList>
            <person name="Scholz U."/>
            <person name="Mascher M."/>
            <person name="Fiebig A."/>
        </authorList>
    </citation>
    <scope>NUCLEOTIDE SEQUENCE [LARGE SCALE GENOMIC DNA]</scope>
    <source>
        <strain evidence="2">cv. Morex</strain>
    </source>
</reference>
<organism evidence="2 3">
    <name type="scientific">Hordeum vulgare subsp. vulgare</name>
    <name type="common">Domesticated barley</name>
    <dbReference type="NCBI Taxonomy" id="112509"/>
    <lineage>
        <taxon>Eukaryota</taxon>
        <taxon>Viridiplantae</taxon>
        <taxon>Streptophyta</taxon>
        <taxon>Embryophyta</taxon>
        <taxon>Tracheophyta</taxon>
        <taxon>Spermatophyta</taxon>
        <taxon>Magnoliopsida</taxon>
        <taxon>Liliopsida</taxon>
        <taxon>Poales</taxon>
        <taxon>Poaceae</taxon>
        <taxon>BOP clade</taxon>
        <taxon>Pooideae</taxon>
        <taxon>Triticodae</taxon>
        <taxon>Triticeae</taxon>
        <taxon>Hordeinae</taxon>
        <taxon>Hordeum</taxon>
    </lineage>
</organism>
<dbReference type="Gramene" id="HORVU.MOREX.r3.7HG0731490.1">
    <property type="protein sequence ID" value="HORVU.MOREX.r3.7HG0731490.1"/>
    <property type="gene ID" value="HORVU.MOREX.r3.7HG0731490"/>
</dbReference>
<dbReference type="EnsemblPlants" id="HORVU.MOREX.r3.7HG0731490.1">
    <property type="protein sequence ID" value="HORVU.MOREX.r3.7HG0731490.1"/>
    <property type="gene ID" value="HORVU.MOREX.r3.7HG0731490"/>
</dbReference>
<reference evidence="3" key="1">
    <citation type="journal article" date="2012" name="Nature">
        <title>A physical, genetic and functional sequence assembly of the barley genome.</title>
        <authorList>
            <consortium name="The International Barley Genome Sequencing Consortium"/>
            <person name="Mayer K.F."/>
            <person name="Waugh R."/>
            <person name="Brown J.W."/>
            <person name="Schulman A."/>
            <person name="Langridge P."/>
            <person name="Platzer M."/>
            <person name="Fincher G.B."/>
            <person name="Muehlbauer G.J."/>
            <person name="Sato K."/>
            <person name="Close T.J."/>
            <person name="Wise R.P."/>
            <person name="Stein N."/>
        </authorList>
    </citation>
    <scope>NUCLEOTIDE SEQUENCE [LARGE SCALE GENOMIC DNA]</scope>
    <source>
        <strain evidence="3">cv. Morex</strain>
    </source>
</reference>
<evidence type="ECO:0000313" key="3">
    <source>
        <dbReference type="Proteomes" id="UP000011116"/>
    </source>
</evidence>
<dbReference type="InterPro" id="IPR056712">
    <property type="entry name" value="DUF7810"/>
</dbReference>